<organism evidence="1 2">
    <name type="scientific">Metschnikowia bicuspidata</name>
    <dbReference type="NCBI Taxonomy" id="27322"/>
    <lineage>
        <taxon>Eukaryota</taxon>
        <taxon>Fungi</taxon>
        <taxon>Dikarya</taxon>
        <taxon>Ascomycota</taxon>
        <taxon>Saccharomycotina</taxon>
        <taxon>Pichiomycetes</taxon>
        <taxon>Metschnikowiaceae</taxon>
        <taxon>Metschnikowia</taxon>
    </lineage>
</organism>
<evidence type="ECO:0000313" key="1">
    <source>
        <dbReference type="EMBL" id="RKP32819.1"/>
    </source>
</evidence>
<dbReference type="OrthoDB" id="4086975at2759"/>
<gene>
    <name evidence="1" type="ORF">METBISCDRAFT_21082</name>
</gene>
<dbReference type="Proteomes" id="UP000268321">
    <property type="component" value="Unassembled WGS sequence"/>
</dbReference>
<name>A0A4V1J3P9_9ASCO</name>
<sequence>MKSSLNIFCAQHKINLVHTVDYANFSATLMAQIRRQTRTPSWVHSPSTQLLKNLQHLNSQQPVSGQPQGSSSDANIHRRQLQEFYIHKLFDSISDAEFLPFIPGAPQPVYGKFSDALLKQSLGMDMGLGISDRTIDNLTSYNVPEMRKGMKNVNEEKQRFNSYGHMGINNSLNHPQNSYMRPHSQYDNGQKQRIGGHFLQQHLFSAKRQGYPQYRQELQG</sequence>
<dbReference type="AlphaFoldDB" id="A0A4V1J3P9"/>
<evidence type="ECO:0000313" key="2">
    <source>
        <dbReference type="Proteomes" id="UP000268321"/>
    </source>
</evidence>
<reference evidence="2" key="1">
    <citation type="journal article" date="2018" name="Nat. Microbiol.">
        <title>Leveraging single-cell genomics to expand the fungal tree of life.</title>
        <authorList>
            <person name="Ahrendt S.R."/>
            <person name="Quandt C.A."/>
            <person name="Ciobanu D."/>
            <person name="Clum A."/>
            <person name="Salamov A."/>
            <person name="Andreopoulos B."/>
            <person name="Cheng J.F."/>
            <person name="Woyke T."/>
            <person name="Pelin A."/>
            <person name="Henrissat B."/>
            <person name="Reynolds N.K."/>
            <person name="Benny G.L."/>
            <person name="Smith M.E."/>
            <person name="James T.Y."/>
            <person name="Grigoriev I.V."/>
        </authorList>
    </citation>
    <scope>NUCLEOTIDE SEQUENCE [LARGE SCALE GENOMIC DNA]</scope>
    <source>
        <strain evidence="2">Baker2002</strain>
    </source>
</reference>
<keyword evidence="2" id="KW-1185">Reference proteome</keyword>
<proteinExistence type="predicted"/>
<dbReference type="EMBL" id="ML004429">
    <property type="protein sequence ID" value="RKP32819.1"/>
    <property type="molecule type" value="Genomic_DNA"/>
</dbReference>
<accession>A0A4V1J3P9</accession>
<protein>
    <submittedName>
        <fullName evidence="1">Uncharacterized protein</fullName>
    </submittedName>
</protein>